<reference evidence="14" key="2">
    <citation type="submission" date="2012-11" db="EMBL/GenBank/DDBJ databases">
        <authorList>
            <person name="Kuo A."/>
            <person name="Curtis B.A."/>
            <person name="Tanifuji G."/>
            <person name="Burki F."/>
            <person name="Gruber A."/>
            <person name="Irimia M."/>
            <person name="Maruyama S."/>
            <person name="Arias M.C."/>
            <person name="Ball S.G."/>
            <person name="Gile G.H."/>
            <person name="Hirakawa Y."/>
            <person name="Hopkins J.F."/>
            <person name="Rensing S.A."/>
            <person name="Schmutz J."/>
            <person name="Symeonidi A."/>
            <person name="Elias M."/>
            <person name="Eveleigh R.J."/>
            <person name="Herman E.K."/>
            <person name="Klute M.J."/>
            <person name="Nakayama T."/>
            <person name="Obornik M."/>
            <person name="Reyes-Prieto A."/>
            <person name="Armbrust E.V."/>
            <person name="Aves S.J."/>
            <person name="Beiko R.G."/>
            <person name="Coutinho P."/>
            <person name="Dacks J.B."/>
            <person name="Durnford D.G."/>
            <person name="Fast N.M."/>
            <person name="Green B.R."/>
            <person name="Grisdale C."/>
            <person name="Hempe F."/>
            <person name="Henrissat B."/>
            <person name="Hoppner M.P."/>
            <person name="Ishida K.-I."/>
            <person name="Kim E."/>
            <person name="Koreny L."/>
            <person name="Kroth P.G."/>
            <person name="Liu Y."/>
            <person name="Malik S.-B."/>
            <person name="Maier U.G."/>
            <person name="McRose D."/>
            <person name="Mock T."/>
            <person name="Neilson J.A."/>
            <person name="Onodera N.T."/>
            <person name="Poole A.M."/>
            <person name="Pritham E.J."/>
            <person name="Richards T.A."/>
            <person name="Rocap G."/>
            <person name="Roy S.W."/>
            <person name="Sarai C."/>
            <person name="Schaack S."/>
            <person name="Shirato S."/>
            <person name="Slamovits C.H."/>
            <person name="Spencer D.F."/>
            <person name="Suzuki S."/>
            <person name="Worden A.Z."/>
            <person name="Zauner S."/>
            <person name="Barry K."/>
            <person name="Bell C."/>
            <person name="Bharti A.K."/>
            <person name="Crow J.A."/>
            <person name="Grimwood J."/>
            <person name="Kramer R."/>
            <person name="Lindquist E."/>
            <person name="Lucas S."/>
            <person name="Salamov A."/>
            <person name="McFadden G.I."/>
            <person name="Lane C.E."/>
            <person name="Keeling P.J."/>
            <person name="Gray M.W."/>
            <person name="Grigoriev I.V."/>
            <person name="Archibald J.M."/>
        </authorList>
    </citation>
    <scope>NUCLEOTIDE SEQUENCE</scope>
    <source>
        <strain evidence="14">CCMP2712</strain>
    </source>
</reference>
<reference evidence="12 14" key="1">
    <citation type="journal article" date="2012" name="Nature">
        <title>Algal genomes reveal evolutionary mosaicism and the fate of nucleomorphs.</title>
        <authorList>
            <consortium name="DOE Joint Genome Institute"/>
            <person name="Curtis B.A."/>
            <person name="Tanifuji G."/>
            <person name="Burki F."/>
            <person name="Gruber A."/>
            <person name="Irimia M."/>
            <person name="Maruyama S."/>
            <person name="Arias M.C."/>
            <person name="Ball S.G."/>
            <person name="Gile G.H."/>
            <person name="Hirakawa Y."/>
            <person name="Hopkins J.F."/>
            <person name="Kuo A."/>
            <person name="Rensing S.A."/>
            <person name="Schmutz J."/>
            <person name="Symeonidi A."/>
            <person name="Elias M."/>
            <person name="Eveleigh R.J."/>
            <person name="Herman E.K."/>
            <person name="Klute M.J."/>
            <person name="Nakayama T."/>
            <person name="Obornik M."/>
            <person name="Reyes-Prieto A."/>
            <person name="Armbrust E.V."/>
            <person name="Aves S.J."/>
            <person name="Beiko R.G."/>
            <person name="Coutinho P."/>
            <person name="Dacks J.B."/>
            <person name="Durnford D.G."/>
            <person name="Fast N.M."/>
            <person name="Green B.R."/>
            <person name="Grisdale C.J."/>
            <person name="Hempel F."/>
            <person name="Henrissat B."/>
            <person name="Hoppner M.P."/>
            <person name="Ishida K."/>
            <person name="Kim E."/>
            <person name="Koreny L."/>
            <person name="Kroth P.G."/>
            <person name="Liu Y."/>
            <person name="Malik S.B."/>
            <person name="Maier U.G."/>
            <person name="McRose D."/>
            <person name="Mock T."/>
            <person name="Neilson J.A."/>
            <person name="Onodera N.T."/>
            <person name="Poole A.M."/>
            <person name="Pritham E.J."/>
            <person name="Richards T.A."/>
            <person name="Rocap G."/>
            <person name="Roy S.W."/>
            <person name="Sarai C."/>
            <person name="Schaack S."/>
            <person name="Shirato S."/>
            <person name="Slamovits C.H."/>
            <person name="Spencer D.F."/>
            <person name="Suzuki S."/>
            <person name="Worden A.Z."/>
            <person name="Zauner S."/>
            <person name="Barry K."/>
            <person name="Bell C."/>
            <person name="Bharti A.K."/>
            <person name="Crow J.A."/>
            <person name="Grimwood J."/>
            <person name="Kramer R."/>
            <person name="Lindquist E."/>
            <person name="Lucas S."/>
            <person name="Salamov A."/>
            <person name="McFadden G.I."/>
            <person name="Lane C.E."/>
            <person name="Keeling P.J."/>
            <person name="Gray M.W."/>
            <person name="Grigoriev I.V."/>
            <person name="Archibald J.M."/>
        </authorList>
    </citation>
    <scope>NUCLEOTIDE SEQUENCE</scope>
    <source>
        <strain evidence="12 14">CCMP2712</strain>
    </source>
</reference>
<evidence type="ECO:0000256" key="3">
    <source>
        <dbReference type="ARBA" id="ARBA00022771"/>
    </source>
</evidence>
<keyword evidence="4" id="KW-0862">Zinc</keyword>
<feature type="domain" description="ZZ-type" evidence="10">
    <location>
        <begin position="2624"/>
        <end position="2684"/>
    </location>
</feature>
<evidence type="ECO:0000256" key="1">
    <source>
        <dbReference type="ARBA" id="ARBA00009970"/>
    </source>
</evidence>
<dbReference type="InterPro" id="IPR043145">
    <property type="entry name" value="Znf_ZZ_sf"/>
</dbReference>
<dbReference type="OMA" id="VHRMEEH"/>
<dbReference type="InterPro" id="IPR000433">
    <property type="entry name" value="Znf_ZZ"/>
</dbReference>
<accession>L1IUA6</accession>
<evidence type="ECO:0000256" key="2">
    <source>
        <dbReference type="ARBA" id="ARBA00022723"/>
    </source>
</evidence>
<dbReference type="Proteomes" id="UP000011087">
    <property type="component" value="Unassembled WGS sequence"/>
</dbReference>
<evidence type="ECO:0000313" key="14">
    <source>
        <dbReference type="Proteomes" id="UP000011087"/>
    </source>
</evidence>
<feature type="region of interest" description="Disordered" evidence="9">
    <location>
        <begin position="458"/>
        <end position="489"/>
    </location>
</feature>
<feature type="region of interest" description="Disordered" evidence="9">
    <location>
        <begin position="1463"/>
        <end position="1487"/>
    </location>
</feature>
<dbReference type="SMART" id="SM00396">
    <property type="entry name" value="ZnF_UBR1"/>
    <property type="match status" value="1"/>
</dbReference>
<feature type="compositionally biased region" description="Basic and acidic residues" evidence="9">
    <location>
        <begin position="3102"/>
        <end position="3114"/>
    </location>
</feature>
<evidence type="ECO:0000256" key="8">
    <source>
        <dbReference type="SAM" id="Coils"/>
    </source>
</evidence>
<evidence type="ECO:0000313" key="12">
    <source>
        <dbReference type="EMBL" id="EKX39826.1"/>
    </source>
</evidence>
<feature type="compositionally biased region" description="Basic and acidic residues" evidence="9">
    <location>
        <begin position="5018"/>
        <end position="5031"/>
    </location>
</feature>
<gene>
    <name evidence="12" type="ORF">GUITHDRAFT_143211</name>
</gene>
<dbReference type="PROSITE" id="PS01357">
    <property type="entry name" value="ZF_ZZ_1"/>
    <property type="match status" value="1"/>
</dbReference>
<dbReference type="EnsemblProtists" id="EKX39826">
    <property type="protein sequence ID" value="EKX39826"/>
    <property type="gene ID" value="GUITHDRAFT_143211"/>
</dbReference>
<dbReference type="PROSITE" id="PS50135">
    <property type="entry name" value="ZF_ZZ_2"/>
    <property type="match status" value="1"/>
</dbReference>
<dbReference type="GeneID" id="17296619"/>
<dbReference type="Gene3D" id="3.30.60.90">
    <property type="match status" value="1"/>
</dbReference>
<dbReference type="InterPro" id="IPR025704">
    <property type="entry name" value="E3_Ub_ligase_UBR4_C"/>
</dbReference>
<dbReference type="Pfam" id="PF24079">
    <property type="entry name" value="UBR4"/>
    <property type="match status" value="1"/>
</dbReference>
<feature type="compositionally biased region" description="Polar residues" evidence="9">
    <location>
        <begin position="3116"/>
        <end position="3125"/>
    </location>
</feature>
<dbReference type="PaxDb" id="55529-EKX39826"/>
<proteinExistence type="inferred from homology"/>
<dbReference type="eggNOG" id="KOG1776">
    <property type="taxonomic scope" value="Eukaryota"/>
</dbReference>
<dbReference type="EMBL" id="JH993036">
    <property type="protein sequence ID" value="EKX39826.1"/>
    <property type="molecule type" value="Genomic_DNA"/>
</dbReference>
<feature type="region of interest" description="Disordered" evidence="9">
    <location>
        <begin position="3102"/>
        <end position="3125"/>
    </location>
</feature>
<evidence type="ECO:0000256" key="7">
    <source>
        <dbReference type="PROSITE-ProRule" id="PRU01388"/>
    </source>
</evidence>
<dbReference type="CDD" id="cd19681">
    <property type="entry name" value="UBR-box_BIG_like"/>
    <property type="match status" value="1"/>
</dbReference>
<dbReference type="InterPro" id="IPR016024">
    <property type="entry name" value="ARM-type_fold"/>
</dbReference>
<dbReference type="KEGG" id="gtt:GUITHDRAFT_143211"/>
<evidence type="ECO:0000259" key="10">
    <source>
        <dbReference type="PROSITE" id="PS50135"/>
    </source>
</evidence>
<comment type="similarity">
    <text evidence="1 7">Belongs to the UBR4 family.</text>
</comment>
<dbReference type="STRING" id="905079.L1IUA6"/>
<dbReference type="CDD" id="cd02249">
    <property type="entry name" value="ZZ"/>
    <property type="match status" value="1"/>
</dbReference>
<dbReference type="InterPro" id="IPR003903">
    <property type="entry name" value="UIM_dom"/>
</dbReference>
<dbReference type="SUPFAM" id="SSF48371">
    <property type="entry name" value="ARM repeat"/>
    <property type="match status" value="2"/>
</dbReference>
<dbReference type="GO" id="GO:0008270">
    <property type="term" value="F:zinc ion binding"/>
    <property type="evidence" value="ECO:0007669"/>
    <property type="project" value="UniProtKB-KW"/>
</dbReference>
<dbReference type="OrthoDB" id="30336at2759"/>
<sequence>MEVEALSQPDEGIRITFPFKDCFDDPEKTQNYTNEDVIRHAREFVLLNDRLLAAQSLAGSSTTDASKLSECLDGLLQYLVSCMHAVAWSLVRFNEGKGLPSKEFQKTLEEFMGRILNNIRWSVEHEQNDFRNENLKVISNCCSESACSHDMLKEISLRFASAMSPAVKELLCREYCKLETKETSPNSSALGNKDFFRSSVLLITPSRARISDCRNEKPSKVRDVGVNLSTIASIRAAFTELGGVSVITKAFTTNIQDLQMEIDQQYVLMVIELFKQSRSLPWDATQWFFRILMVVMWNTVRGLTSDDSTKRTSFCEQLMLCAFEFGKKVEFIHFKYNLELIYACYVFTNSSQTCLDNYQPRLSMIRMAVSIILTMLKRAAEDSDWKIQDNLQRPDLEVLRSACRTAPNDVGEDVREWDCKTPYSMIDRVTIFFSVCGASTLKFCYDYLKNEMVQPEKEGSTAKLEMPAGENNEPGVSSSKKKTQTADHQSSSAAANLASSLSSSDKEIQGASLPLESSKRSYDLTDAILILMEDWMFRFDAHTCFGPLVQTCLDADVLDSFLLFLNVASETVKGKIRGRLSRWNEVTQLLIDNKYISGAIGGKLVKRMWLKDSLVVPGEVLRLLVRVLLNHMEQDCEEASVMAMQMWESTLDTFRYLLERSFSEGDRGICGVVGADLTSSASRDLDNVVELTILLSFGFHTLETEKKGTIFKELVSMYAKTTQANKIDHNLSLNLFLLVQHFSRHFDSPHPQFLDDLSNIITIESSKLSSFDLQVVDRTMILLNGAYVTAGSNPENFSRWHIMADVLSPGKLDPSIRELLAMNNDELYSALLTASSTFMKVLYVSPSPSCNKSFNAVILLMAWRFLRDLDGHHDNLPFQLDDCVAVVNHPDLSVFDFLMQLQKMLDFDLTSRDQLLQLLRNCCQLVEEVGRDDGNEQSAMRATVSCFVMDALTGMQTMAIETFFRNSEDVQGVTSSAKILPEVIDLLIGSLHTSSAFLFSAWSLCIDRCMSDYPRFSSQCVKLGFPLPCRFEQLALYFMRCHLTCLDSELPAILQDERSRKLRDVRTELLSVLPRPEEVNSWLLDMQASVAITMGNSEIVGDSHANTLVSLAGQIFNQMAVIRRLLGEKANEGTEMSKNAVEKLSILMAQYSVDCRLQHFLSGGQSEALTSISSIVEDYQNLIDVSKMHRIDLLLDSVQAQDMSLEGSACDVLHEAFNTLQEIVVDSKRCSSFVWFYFDSSSRTGTTSQSVLLIELASTKGNILCILDVLNRAKSLPILRRVVKLFRSILENPAAASLARSKPAVRRKIAEYFTSLGKKQTKRLLEKLLLNSSNSPDRSAVADSNHGTAQDAAMLRRSTLRLFALVLDGVDESIEQMVKCPKAVVRECFAGVKFVCFRQSQSRVEQMIDLIVDSLGSSQDLGTPECAANLADMLSSLIASLQSSSRQPFSDLGSVTSGQVRASDTLSTVSTSSEVSNEGGMSYTSRGESTVATSAITYISSTGHMDPDDSSAVGSHMDCASIDMDGDAGSVEDDEDSLRECQPLMEEEVREVDSLYLLTLRDLQQEETAEESDKRLASKVCTYIKTSNTFSEQHWYHCWTCGLVFQEGCCAVCAKVCHRGHDVTYSRYSRFFCDCGAGKRAGHTCSALAPRENDSASPNGQLESNSGNVTRSADVASSGRMDSQEEDAELSNWISECDRLPGQLTRQVRESLLHKLRCSQSLTRIYDNLVATIESNDCGLLRDAAELKELKVSFSQENKQIQLRRSLKPGSFSTVGLGHLTATTVCGEEDAANKDSMFDARGQTRSEERFSLLSLTTTGMIVLVDGDQFVVVDGRKKLLEASSTSFGMEKASVKIISKASVSFPIFRLSCSFSTARYVAAAGKCSVMNFELSPSGKVVGSQTFDLPDCKGTEEFRIVDVMWLPTMETHLLVVTTRFCHIFDVSSSSSDPLLSMADSEGERLKGATIIHSLSSTTLLVLTDTGVVKSCDLRVDSSQTGLTLPIDKRLEFPAELSSRRCRAMFFSNRSRLLLCSFDSHELLVSTLDSDDSALKEHQTLDFKEYKMIPDRFVDVGHTWGQILVATDSGAAGVLQIGSTIRFSWLQYGSGSSAQVVGISQCTCLRPSLPGMLLLNDDGSLQSWILSDASTKASDSSTSVEEETRGASKVTFPIDFFEKGVCITQKVKISGDGNRGPVEVNRKLNGSNEPLISSQMDQMKIVVQNSNPEFCMIGFLVLVGDALMNNIPSEFHVHDRIIETKPGVKRWYPVPFTNDEILNSDKEVVLSIVGCHSPGNPPAIDQLEVYGMRKDKFGFNERQKRQMQLLAMKEKPRKAKRAASRCSDPLEKTSISILNCLAVHWSVGGLQSLERDFQKCREKFLSELPQTLLQRRPISMRPALKRLLKVLFPSKDVYCESKDQVQLRSFAEVFDKIGKNDLAALQNLSASNFSLFSGIVSRVLARRPNHFGSIMQSRPNFLDNMVKCFWMIFDTPNWQLPPELEPSTDSFISAMHSYASHLIQLALLNLKGPVKLNAGCSIFSSNSPSLENFRKIVECLIYGLQCQFPRIRYNFCQHIELLAAGSSDSTNTEVHFEDANQTHDHTDPLRLGPMYWEECIVSDQVLEQDGQSSIVYCCDKCGLQPVVGTRWHCRVCKDFDLCNNCYQGIREAGNLHDSSRSPTDVWLYPANVDPTDEEALLKLAISLSLEVEQPRSVDFFFASEFLYAICKSIPLLFDRGGACCVPTFYLVLKFANGNLRDDGETLAALSEAVSDHILTREVLSPTLNTRQLQPFCYSLKLLTHLVSGPSKSMVGRKSSEKLTEKTLLLWQPNSTIGLNPETLKILSREKFLSFLHRSFEAAVDELEKNDSSAVSELENLGGKVKFLSPSWLLKDFDRLHSEDGAIDIGPEEEEKETSVTSAVGIVEVIANLGYRLNACQEIIAMAGGSPAEQSRLDVVEPVGCVQSSALGKDWTRVLCRCLNLNTVPTVRKAAKKVLKQICGAEEDYHGVVDLAVIQQEVKTLQSICVEIKRSNELPHKDTVRTTMAIESLLKIAKSRVRNWQKYCNDNTGILDFLMEILPVLPNEVVEGCIKLLSATFLTQDNNYKEAVGRDDSVRPKDDAQIASSPPSALKSQRVDEGLNLVAGKVLTHPKFSSIVREKALEDAASSIRQQACDLVLGLWKHGSAQQKQFLLETLISMIDVLPSVGQNCKEFFQTMKQLISKETEFDDLFERVALKMSELICKGLNQMVCHPNSSLYAILHQCLEVDGYYLESEPCLICNNIEVPFSLSKLDQLQAESKFTDRCQLVKLVSPQLIQRFSVSLSEVRRLKLVKSIILYYNTKQVSDVTELRGKWNLWKKAGTIDLATDQLEGHLDLAIPIVATNIQIEFADFHAQASSSSQRMLCPRCNRPVTDRHGVCRYCRENAFQCRLCRNINYENLDAFLCNECGYCKHARFDYSLYCKTSLSVEPIMDEDDKAKAVLTMERESENAYKAFQDIESCKRALEVLFMPQLNEGDDVRAKKQAALSDGNVLNLNQIAAIANLTGQSVGGAVFGGVSKQIQSAAVIYFKDAKFAFQSMCNSMEMLAAVRKKLTLFLSRSSNFSNPSTFPALSLISRKQDRSCYGCASSFVLFAIGLIDKLSEKDRCRRIFRERLVHDLIHSAIHNGSASLKSEARRTICLLIKDDDDLTMAMLSSIQHKIDLCLSHHRALDLESVLIDDMSLLMDSCQLMDDCWEVKYRKVMEILFASVDKAAHVTGVAQAVILPALQILVSLCDNSQEERDSEEDTLPAANGLDLPSVTYAQWHSGEASYSSWKELGTEEKRVIHLQRKYGYRWLSLLHGRQRTDLLSRKWVTQLLLNSCSQAVRSLSSSLLLSVVRRDNFRSIVLLELLSGLLKEAAACRGRSAELFGLFSKLLQDDSRKMYLAKKGFIPSLCALISNEVERIRQLEISCSADISEGQVLKHLLDLLVSLLDVPIIRNRFKMTDNLLAEMLDNFLHVQSLIVQKTKLTDDCAQLLLSTFMSISSESEADQKRFCLACVSALRHHREGRTPVFLLQQLCNIMCPTKPEPTYWLILTKSPTQEEFIRGSMTKNPYCSVDIGTTMRDVKRKICTDLDLGGLMEDENGMELLVRGNIVRLDLPISLVYEQVWRPTLPESSDSPMEVIYRLQGLDGEATEPIVEALRDADASKQEDPEEEVAMTALMNETGGLQVLLDRVKEIDLSSAKSELEPLLLRLLHACCKLRMNRVAALKLGAVDIVLSRVCIVLLEEPIPPSAETMLLILESLVQEANMGSPAESEHAGDVSVNQEDNFKLLLSRLGSHTVRCRPGITNTLARIFPFLTYSRVSLIKYLVQCFLPHVNVILPITKIAEESSDLIPPVQPIVGPLEREEHEAYVDCLVSIVQRMGQESTACLLREELTARGVVVALTDFLLTILPSESVDKDDAKWREAIDSVELPRVLKLLTGMIRGYDVAQLYVDGSGILKRVHIMEDMSSDRRIGSLAEELLASLAEKNAELQVKVEALRQETASKKRELAKAQRERLLQEMGLAQGSSSNFNEQAKAMGWAADELEEEDGLMCIICHEGFRYKPEDVLGIYVLNKKTTISSGSAAVAGAAQGSPNRGASASRTDRCFTTVCNMSVVHMSCHQQATRAERNMKVPRMEWEGATLRNQNTKCNNILPIRGPATPSHMFTEHAEKYWATLAQLGRHEGSRFRMVVHDIRLLLLRLASGASFATDSGGGSAISNVKLVPFMVQMGFHCLGDGASSTWRQISSSLTRYVSQTSSDGVLSVVDGPDYHLVSTLWFPSCWQGKRSFFLSCLLRQALRGLPDSSLQGESWEESPEVFAQCRLPFMLFALVSRLHEMLYELPGGSRAVEDGALTSERWVSETDGMQGKLRNDHEQLLAQFEQLVEFNEQELSPCESLMELLDVADSLKDVNPPGDLKTWMRSVGEGEERERGERRGGEHDGGRGEGGVEVGGGEKSGGEKDEVLCPLTLSRSIAMKEKLVASLAQQPQHACRAAKVNRRDNPFRSKQLDL</sequence>
<evidence type="ECO:0000313" key="13">
    <source>
        <dbReference type="EnsemblProtists" id="EKX39826"/>
    </source>
</evidence>
<feature type="compositionally biased region" description="Gly residues" evidence="9">
    <location>
        <begin position="4965"/>
        <end position="4976"/>
    </location>
</feature>
<dbReference type="PROSITE" id="PS50330">
    <property type="entry name" value="UIM"/>
    <property type="match status" value="1"/>
</dbReference>
<feature type="coiled-coil region" evidence="8">
    <location>
        <begin position="4501"/>
        <end position="4540"/>
    </location>
</feature>
<evidence type="ECO:0008006" key="15">
    <source>
        <dbReference type="Google" id="ProtNLM"/>
    </source>
</evidence>
<dbReference type="RefSeq" id="XP_005826806.1">
    <property type="nucleotide sequence ID" value="XM_005826749.1"/>
</dbReference>
<feature type="region of interest" description="Disordered" evidence="9">
    <location>
        <begin position="4935"/>
        <end position="4984"/>
    </location>
</feature>
<feature type="compositionally biased region" description="Low complexity" evidence="9">
    <location>
        <begin position="1463"/>
        <end position="1476"/>
    </location>
</feature>
<dbReference type="PANTHER" id="PTHR21725">
    <property type="entry name" value="E3 UBIQUITIN-PROTEIN LIGASE UBR4"/>
    <property type="match status" value="1"/>
</dbReference>
<feature type="domain" description="UBR-type" evidence="11">
    <location>
        <begin position="1579"/>
        <end position="1650"/>
    </location>
</feature>
<feature type="region of interest" description="UBR4 E3 catalytic module" evidence="7">
    <location>
        <begin position="4449"/>
        <end position="4948"/>
    </location>
</feature>
<dbReference type="SUPFAM" id="SSF57850">
    <property type="entry name" value="RING/U-box"/>
    <property type="match status" value="1"/>
</dbReference>
<keyword evidence="3 5" id="KW-0863">Zinc-finger</keyword>
<feature type="region of interest" description="Disordered" evidence="9">
    <location>
        <begin position="5011"/>
        <end position="5031"/>
    </location>
</feature>
<evidence type="ECO:0000256" key="4">
    <source>
        <dbReference type="ARBA" id="ARBA00022833"/>
    </source>
</evidence>
<evidence type="ECO:0000256" key="9">
    <source>
        <dbReference type="SAM" id="MobiDB-lite"/>
    </source>
</evidence>
<organism evidence="12">
    <name type="scientific">Guillardia theta (strain CCMP2712)</name>
    <name type="common">Cryptophyte</name>
    <dbReference type="NCBI Taxonomy" id="905079"/>
    <lineage>
        <taxon>Eukaryota</taxon>
        <taxon>Cryptophyceae</taxon>
        <taxon>Pyrenomonadales</taxon>
        <taxon>Geminigeraceae</taxon>
        <taxon>Guillardia</taxon>
    </lineage>
</organism>
<dbReference type="InterPro" id="IPR045189">
    <property type="entry name" value="UBR4-like"/>
</dbReference>
<feature type="region of interest" description="Disordered" evidence="9">
    <location>
        <begin position="1650"/>
        <end position="1682"/>
    </location>
</feature>
<keyword evidence="8" id="KW-0175">Coiled coil</keyword>
<dbReference type="HOGENOM" id="CLU_223336_0_0_1"/>
<feature type="compositionally biased region" description="Basic and acidic residues" evidence="9">
    <location>
        <begin position="4945"/>
        <end position="4964"/>
    </location>
</feature>
<dbReference type="InterPro" id="IPR003126">
    <property type="entry name" value="Znf_UBR"/>
</dbReference>
<feature type="zinc finger region" description="UBR-type" evidence="6">
    <location>
        <begin position="1579"/>
        <end position="1650"/>
    </location>
</feature>
<reference evidence="13" key="3">
    <citation type="submission" date="2016-03" db="UniProtKB">
        <authorList>
            <consortium name="EnsemblProtists"/>
        </authorList>
    </citation>
    <scope>IDENTIFICATION</scope>
</reference>
<dbReference type="PANTHER" id="PTHR21725:SF1">
    <property type="entry name" value="E3 UBIQUITIN-PROTEIN LIGASE UBR4"/>
    <property type="match status" value="1"/>
</dbReference>
<evidence type="ECO:0000259" key="11">
    <source>
        <dbReference type="PROSITE" id="PS51157"/>
    </source>
</evidence>
<dbReference type="PROSITE" id="PS52043">
    <property type="entry name" value="UBR4_E3"/>
    <property type="match status" value="1"/>
</dbReference>
<dbReference type="Pfam" id="PF13764">
    <property type="entry name" value="E3_UbLigase_R4"/>
    <property type="match status" value="1"/>
</dbReference>
<dbReference type="Pfam" id="PF00569">
    <property type="entry name" value="ZZ"/>
    <property type="match status" value="1"/>
</dbReference>
<protein>
    <recommendedName>
        <fullName evidence="15">UBR-type domain-containing protein</fullName>
    </recommendedName>
</protein>
<dbReference type="PROSITE" id="PS51157">
    <property type="entry name" value="ZF_UBR"/>
    <property type="match status" value="1"/>
</dbReference>
<evidence type="ECO:0000256" key="6">
    <source>
        <dbReference type="PROSITE-ProRule" id="PRU00508"/>
    </source>
</evidence>
<dbReference type="InterPro" id="IPR056530">
    <property type="entry name" value="UBR4-like_dom"/>
</dbReference>
<feature type="compositionally biased region" description="Polar residues" evidence="9">
    <location>
        <begin position="1655"/>
        <end position="1671"/>
    </location>
</feature>
<evidence type="ECO:0000256" key="5">
    <source>
        <dbReference type="PROSITE-ProRule" id="PRU00228"/>
    </source>
</evidence>
<dbReference type="SMART" id="SM00291">
    <property type="entry name" value="ZnF_ZZ"/>
    <property type="match status" value="1"/>
</dbReference>
<keyword evidence="14" id="KW-1185">Reference proteome</keyword>
<keyword evidence="2" id="KW-0479">Metal-binding</keyword>
<name>L1IUA6_GUITC</name>